<evidence type="ECO:0000256" key="2">
    <source>
        <dbReference type="ARBA" id="ARBA00023015"/>
    </source>
</evidence>
<evidence type="ECO:0000259" key="7">
    <source>
        <dbReference type="Pfam" id="PF08281"/>
    </source>
</evidence>
<evidence type="ECO:0000259" key="6">
    <source>
        <dbReference type="Pfam" id="PF04542"/>
    </source>
</evidence>
<dbReference type="Pfam" id="PF04542">
    <property type="entry name" value="Sigma70_r2"/>
    <property type="match status" value="1"/>
</dbReference>
<dbReference type="OrthoDB" id="1034453at2"/>
<dbReference type="STRING" id="688246.Premu_0861"/>
<comment type="similarity">
    <text evidence="1">Belongs to the sigma-70 factor family. ECF subfamily.</text>
</comment>
<keyword evidence="2" id="KW-0805">Transcription regulation</keyword>
<evidence type="ECO:0000256" key="1">
    <source>
        <dbReference type="ARBA" id="ARBA00010641"/>
    </source>
</evidence>
<dbReference type="eggNOG" id="COG1595">
    <property type="taxonomic scope" value="Bacteria"/>
</dbReference>
<dbReference type="EMBL" id="GL945017">
    <property type="protein sequence ID" value="EGN56320.1"/>
    <property type="molecule type" value="Genomic_DNA"/>
</dbReference>
<dbReference type="Gene3D" id="1.10.1740.10">
    <property type="match status" value="1"/>
</dbReference>
<dbReference type="GO" id="GO:0003677">
    <property type="term" value="F:DNA binding"/>
    <property type="evidence" value="ECO:0007669"/>
    <property type="project" value="UniProtKB-KW"/>
</dbReference>
<keyword evidence="9" id="KW-1185">Reference proteome</keyword>
<dbReference type="PANTHER" id="PTHR43133">
    <property type="entry name" value="RNA POLYMERASE ECF-TYPE SIGMA FACTO"/>
    <property type="match status" value="1"/>
</dbReference>
<dbReference type="SUPFAM" id="SSF88946">
    <property type="entry name" value="Sigma2 domain of RNA polymerase sigma factors"/>
    <property type="match status" value="1"/>
</dbReference>
<dbReference type="RefSeq" id="WP_007573375.1">
    <property type="nucleotide sequence ID" value="NZ_BPTS01000001.1"/>
</dbReference>
<dbReference type="Proteomes" id="UP000002772">
    <property type="component" value="Unassembled WGS sequence"/>
</dbReference>
<dbReference type="GO" id="GO:0006352">
    <property type="term" value="P:DNA-templated transcription initiation"/>
    <property type="evidence" value="ECO:0007669"/>
    <property type="project" value="InterPro"/>
</dbReference>
<dbReference type="InterPro" id="IPR013249">
    <property type="entry name" value="RNA_pol_sigma70_r4_t2"/>
</dbReference>
<protein>
    <submittedName>
        <fullName evidence="8">RNA polymerase, sigma-24 subunit, ECF subfamily</fullName>
    </submittedName>
</protein>
<reference evidence="9" key="1">
    <citation type="journal article" date="2011" name="Stand. Genomic Sci.">
        <title>Non-contiguous finished genome sequence of the opportunistic oral pathogen Prevotella multisaccharivorax type strain (PPPA20).</title>
        <authorList>
            <person name="Pati A."/>
            <person name="Gronow S."/>
            <person name="Lu M."/>
            <person name="Lapidus A."/>
            <person name="Nolan M."/>
            <person name="Lucas S."/>
            <person name="Hammon N."/>
            <person name="Deshpande S."/>
            <person name="Cheng J.F."/>
            <person name="Tapia R."/>
            <person name="Han C."/>
            <person name="Goodwin L."/>
            <person name="Pitluck S."/>
            <person name="Liolios K."/>
            <person name="Pagani I."/>
            <person name="Mavromatis K."/>
            <person name="Mikhailova N."/>
            <person name="Huntemann M."/>
            <person name="Chen A."/>
            <person name="Palaniappan K."/>
            <person name="Land M."/>
            <person name="Hauser L."/>
            <person name="Detter J.C."/>
            <person name="Brambilla E.M."/>
            <person name="Rohde M."/>
            <person name="Goker M."/>
            <person name="Woyke T."/>
            <person name="Bristow J."/>
            <person name="Eisen J.A."/>
            <person name="Markowitz V."/>
            <person name="Hugenholtz P."/>
            <person name="Kyrpides N.C."/>
            <person name="Klenk H.P."/>
            <person name="Ivanova N."/>
        </authorList>
    </citation>
    <scope>NUCLEOTIDE SEQUENCE [LARGE SCALE GENOMIC DNA]</scope>
    <source>
        <strain evidence="9">DSM 17128</strain>
    </source>
</reference>
<dbReference type="InterPro" id="IPR013324">
    <property type="entry name" value="RNA_pol_sigma_r3/r4-like"/>
</dbReference>
<feature type="domain" description="RNA polymerase sigma-70 region 2" evidence="6">
    <location>
        <begin position="13"/>
        <end position="74"/>
    </location>
</feature>
<dbReference type="InterPro" id="IPR007627">
    <property type="entry name" value="RNA_pol_sigma70_r2"/>
</dbReference>
<dbReference type="SUPFAM" id="SSF88659">
    <property type="entry name" value="Sigma3 and sigma4 domains of RNA polymerase sigma factors"/>
    <property type="match status" value="1"/>
</dbReference>
<accession>F8N722</accession>
<proteinExistence type="inferred from homology"/>
<dbReference type="InterPro" id="IPR036388">
    <property type="entry name" value="WH-like_DNA-bd_sf"/>
</dbReference>
<evidence type="ECO:0000313" key="9">
    <source>
        <dbReference type="Proteomes" id="UP000002772"/>
    </source>
</evidence>
<evidence type="ECO:0000256" key="4">
    <source>
        <dbReference type="ARBA" id="ARBA00023125"/>
    </source>
</evidence>
<dbReference type="HOGENOM" id="CLU_047691_4_4_10"/>
<sequence length="165" mass="18830">MPALTETSFEKIFRQLYEPLYYYAYDILGDSDQSKDVVSDCFASVWQRHRDMEASTIKSYLYVCVRNRAIDLAKGKGMLQASPINDTLLNIDDDTEALIQEQIIALQHALEKLPPGNRKILAARYEQGMSIQKTAEAFAMSIDGVKKSVYRSLKTLRSLLRVKKE</sequence>
<dbReference type="Pfam" id="PF08281">
    <property type="entry name" value="Sigma70_r4_2"/>
    <property type="match status" value="1"/>
</dbReference>
<dbReference type="InterPro" id="IPR013325">
    <property type="entry name" value="RNA_pol_sigma_r2"/>
</dbReference>
<keyword evidence="3" id="KW-0731">Sigma factor</keyword>
<evidence type="ECO:0000256" key="5">
    <source>
        <dbReference type="ARBA" id="ARBA00023163"/>
    </source>
</evidence>
<name>F8N722_9BACT</name>
<dbReference type="GO" id="GO:0016987">
    <property type="term" value="F:sigma factor activity"/>
    <property type="evidence" value="ECO:0007669"/>
    <property type="project" value="UniProtKB-KW"/>
</dbReference>
<dbReference type="InterPro" id="IPR014284">
    <property type="entry name" value="RNA_pol_sigma-70_dom"/>
</dbReference>
<dbReference type="AlphaFoldDB" id="F8N722"/>
<gene>
    <name evidence="8" type="ORF">Premu_0861</name>
</gene>
<dbReference type="Gene3D" id="1.10.10.10">
    <property type="entry name" value="Winged helix-like DNA-binding domain superfamily/Winged helix DNA-binding domain"/>
    <property type="match status" value="1"/>
</dbReference>
<evidence type="ECO:0000256" key="3">
    <source>
        <dbReference type="ARBA" id="ARBA00023082"/>
    </source>
</evidence>
<dbReference type="PANTHER" id="PTHR43133:SF8">
    <property type="entry name" value="RNA POLYMERASE SIGMA FACTOR HI_1459-RELATED"/>
    <property type="match status" value="1"/>
</dbReference>
<organism evidence="8 9">
    <name type="scientific">Hallella multisaccharivorax DSM 17128</name>
    <dbReference type="NCBI Taxonomy" id="688246"/>
    <lineage>
        <taxon>Bacteria</taxon>
        <taxon>Pseudomonadati</taxon>
        <taxon>Bacteroidota</taxon>
        <taxon>Bacteroidia</taxon>
        <taxon>Bacteroidales</taxon>
        <taxon>Prevotellaceae</taxon>
        <taxon>Hallella</taxon>
    </lineage>
</organism>
<dbReference type="NCBIfam" id="TIGR02937">
    <property type="entry name" value="sigma70-ECF"/>
    <property type="match status" value="1"/>
</dbReference>
<dbReference type="InterPro" id="IPR039425">
    <property type="entry name" value="RNA_pol_sigma-70-like"/>
</dbReference>
<feature type="domain" description="RNA polymerase sigma factor 70 region 4 type 2" evidence="7">
    <location>
        <begin position="105"/>
        <end position="156"/>
    </location>
</feature>
<keyword evidence="4" id="KW-0238">DNA-binding</keyword>
<evidence type="ECO:0000313" key="8">
    <source>
        <dbReference type="EMBL" id="EGN56320.1"/>
    </source>
</evidence>
<keyword evidence="5" id="KW-0804">Transcription</keyword>